<organism evidence="3 4">
    <name type="scientific">Candolleomyces aberdarensis</name>
    <dbReference type="NCBI Taxonomy" id="2316362"/>
    <lineage>
        <taxon>Eukaryota</taxon>
        <taxon>Fungi</taxon>
        <taxon>Dikarya</taxon>
        <taxon>Basidiomycota</taxon>
        <taxon>Agaricomycotina</taxon>
        <taxon>Agaricomycetes</taxon>
        <taxon>Agaricomycetidae</taxon>
        <taxon>Agaricales</taxon>
        <taxon>Agaricineae</taxon>
        <taxon>Psathyrellaceae</taxon>
        <taxon>Candolleomyces</taxon>
    </lineage>
</organism>
<gene>
    <name evidence="3" type="ORF">EST38_g769</name>
</gene>
<proteinExistence type="predicted"/>
<evidence type="ECO:0000256" key="1">
    <source>
        <dbReference type="SAM" id="MobiDB-lite"/>
    </source>
</evidence>
<dbReference type="EMBL" id="SDEE01000009">
    <property type="protein sequence ID" value="RXW25118.1"/>
    <property type="molecule type" value="Genomic_DNA"/>
</dbReference>
<evidence type="ECO:0000256" key="2">
    <source>
        <dbReference type="SAM" id="SignalP"/>
    </source>
</evidence>
<sequence length="203" mass="22070">MKFSIFSRFLVSLYLFISFTQLLAAPIIGYEQGLEVRARKKGSPPPGPSQPSGPSRPSSPKPKMEANAENFVDWLETKGKQYSKICFYSGATGIMPVSTKMSTFQVRFGCESFGSLLAKAGISQSDTGRWKDALEWTATSRALADNARGKVVVILGQIWSPAGVWNLVELPVLKGAQSRGVITSIEKYTMVDSDGKLDGPVLL</sequence>
<evidence type="ECO:0000313" key="3">
    <source>
        <dbReference type="EMBL" id="RXW25118.1"/>
    </source>
</evidence>
<feature type="chain" id="PRO_5020327651" evidence="2">
    <location>
        <begin position="25"/>
        <end position="203"/>
    </location>
</feature>
<evidence type="ECO:0000313" key="4">
    <source>
        <dbReference type="Proteomes" id="UP000290288"/>
    </source>
</evidence>
<dbReference type="OrthoDB" id="3007563at2759"/>
<dbReference type="Proteomes" id="UP000290288">
    <property type="component" value="Unassembled WGS sequence"/>
</dbReference>
<comment type="caution">
    <text evidence="3">The sequence shown here is derived from an EMBL/GenBank/DDBJ whole genome shotgun (WGS) entry which is preliminary data.</text>
</comment>
<accession>A0A4V1Q5C6</accession>
<dbReference type="AlphaFoldDB" id="A0A4V1Q5C6"/>
<reference evidence="3 4" key="1">
    <citation type="submission" date="2019-01" db="EMBL/GenBank/DDBJ databases">
        <title>Draft genome sequence of Psathyrella aberdarensis IHI B618.</title>
        <authorList>
            <person name="Buettner E."/>
            <person name="Kellner H."/>
        </authorList>
    </citation>
    <scope>NUCLEOTIDE SEQUENCE [LARGE SCALE GENOMIC DNA]</scope>
    <source>
        <strain evidence="3 4">IHI B618</strain>
    </source>
</reference>
<keyword evidence="4" id="KW-1185">Reference proteome</keyword>
<feature type="region of interest" description="Disordered" evidence="1">
    <location>
        <begin position="38"/>
        <end position="64"/>
    </location>
</feature>
<protein>
    <submittedName>
        <fullName evidence="3">Uncharacterized protein</fullName>
    </submittedName>
</protein>
<keyword evidence="2" id="KW-0732">Signal</keyword>
<feature type="signal peptide" evidence="2">
    <location>
        <begin position="1"/>
        <end position="24"/>
    </location>
</feature>
<name>A0A4V1Q5C6_9AGAR</name>